<dbReference type="Pfam" id="PF20247">
    <property type="entry name" value="DUF6602"/>
    <property type="match status" value="1"/>
</dbReference>
<dbReference type="Proteomes" id="UP001180453">
    <property type="component" value="Unassembled WGS sequence"/>
</dbReference>
<name>A0ABU1YP88_ROSSA</name>
<protein>
    <recommendedName>
        <fullName evidence="1">DUF6602 domain-containing protein</fullName>
    </recommendedName>
</protein>
<accession>A0ABU1YP88</accession>
<dbReference type="InterPro" id="IPR046537">
    <property type="entry name" value="DUF6602"/>
</dbReference>
<dbReference type="EMBL" id="JAVDXU010000002">
    <property type="protein sequence ID" value="MDR7270675.1"/>
    <property type="molecule type" value="Genomic_DNA"/>
</dbReference>
<comment type="caution">
    <text evidence="2">The sequence shown here is derived from an EMBL/GenBank/DDBJ whole genome shotgun (WGS) entry which is preliminary data.</text>
</comment>
<feature type="domain" description="DUF6602" evidence="1">
    <location>
        <begin position="23"/>
        <end position="126"/>
    </location>
</feature>
<reference evidence="2 3" key="1">
    <citation type="submission" date="2023-07" db="EMBL/GenBank/DDBJ databases">
        <title>Sorghum-associated microbial communities from plants grown in Nebraska, USA.</title>
        <authorList>
            <person name="Schachtman D."/>
        </authorList>
    </citation>
    <scope>NUCLEOTIDE SEQUENCE [LARGE SCALE GENOMIC DNA]</scope>
    <source>
        <strain evidence="2 3">BE314</strain>
    </source>
</reference>
<evidence type="ECO:0000259" key="1">
    <source>
        <dbReference type="Pfam" id="PF20247"/>
    </source>
</evidence>
<dbReference type="RefSeq" id="WP_310266806.1">
    <property type="nucleotide sequence ID" value="NZ_JAVDXU010000002.1"/>
</dbReference>
<organism evidence="2 3">
    <name type="scientific">Roseateles saccharophilus</name>
    <name type="common">Pseudomonas saccharophila</name>
    <dbReference type="NCBI Taxonomy" id="304"/>
    <lineage>
        <taxon>Bacteria</taxon>
        <taxon>Pseudomonadati</taxon>
        <taxon>Pseudomonadota</taxon>
        <taxon>Betaproteobacteria</taxon>
        <taxon>Burkholderiales</taxon>
        <taxon>Sphaerotilaceae</taxon>
        <taxon>Roseateles</taxon>
    </lineage>
</organism>
<dbReference type="CDD" id="cd21411">
    <property type="entry name" value="NucC"/>
    <property type="match status" value="1"/>
</dbReference>
<evidence type="ECO:0000313" key="3">
    <source>
        <dbReference type="Proteomes" id="UP001180453"/>
    </source>
</evidence>
<gene>
    <name evidence="2" type="ORF">J2X20_003333</name>
</gene>
<keyword evidence="3" id="KW-1185">Reference proteome</keyword>
<evidence type="ECO:0000313" key="2">
    <source>
        <dbReference type="EMBL" id="MDR7270675.1"/>
    </source>
</evidence>
<sequence length="241" mass="26454">MAIDLRQLFADRQQQLAAQLSLARHHIGHPGDKGAVSETEWLELLRSFLPSRYCVDKATVIDSCGSTSESIDLVVYDRHHSPLVFEQGGFRYIPAEAVYAVLEVKQSLDAGHVAYAAGKAASVRRLHRTSAAVTDIRGATPIKPPIPILAGLLTTNVGWARDNATEQLLRHVEQLDAEHLLQLVCAADSQAFEISRNERGTQVQASARDNSLVFFLLSFLQRLQQLGTVAPIDFSAYKAAL</sequence>
<proteinExistence type="predicted"/>